<dbReference type="RefSeq" id="WP_055226128.1">
    <property type="nucleotide sequence ID" value="NZ_CABJFB010000017.1"/>
</dbReference>
<evidence type="ECO:0000313" key="14">
    <source>
        <dbReference type="EMBL" id="MBN2953805.1"/>
    </source>
</evidence>
<evidence type="ECO:0000256" key="8">
    <source>
        <dbReference type="ARBA" id="ARBA00023065"/>
    </source>
</evidence>
<dbReference type="Proteomes" id="UP000095706">
    <property type="component" value="Unassembled WGS sequence"/>
</dbReference>
<feature type="transmembrane region" description="Helical" evidence="11">
    <location>
        <begin position="6"/>
        <end position="25"/>
    </location>
</feature>
<feature type="transmembrane region" description="Helical" evidence="11">
    <location>
        <begin position="271"/>
        <end position="291"/>
    </location>
</feature>
<feature type="transmembrane region" description="Helical" evidence="11">
    <location>
        <begin position="298"/>
        <end position="321"/>
    </location>
</feature>
<dbReference type="Proteomes" id="UP000737612">
    <property type="component" value="Unassembled WGS sequence"/>
</dbReference>
<keyword evidence="9 11" id="KW-0472">Membrane</keyword>
<dbReference type="PANTHER" id="PTHR43562:SF3">
    <property type="entry name" value="SODIUM ION_PROTON EXCHANGER (EUROFUNG)"/>
    <property type="match status" value="1"/>
</dbReference>
<dbReference type="PANTHER" id="PTHR43562">
    <property type="entry name" value="NAPA-TYPE SODIUM/HYDROGEN ANTIPORTER"/>
    <property type="match status" value="1"/>
</dbReference>
<dbReference type="GO" id="GO:0015297">
    <property type="term" value="F:antiporter activity"/>
    <property type="evidence" value="ECO:0007669"/>
    <property type="project" value="UniProtKB-KW"/>
</dbReference>
<evidence type="ECO:0000256" key="11">
    <source>
        <dbReference type="SAM" id="Phobius"/>
    </source>
</evidence>
<evidence type="ECO:0000256" key="5">
    <source>
        <dbReference type="ARBA" id="ARBA00022692"/>
    </source>
</evidence>
<evidence type="ECO:0000256" key="6">
    <source>
        <dbReference type="ARBA" id="ARBA00022989"/>
    </source>
</evidence>
<keyword evidence="8" id="KW-0406">Ion transport</keyword>
<feature type="domain" description="Cation/H+ exchanger transmembrane" evidence="12">
    <location>
        <begin position="15"/>
        <end position="384"/>
    </location>
</feature>
<keyword evidence="3" id="KW-0813">Transport</keyword>
<keyword evidence="6 11" id="KW-1133">Transmembrane helix</keyword>
<feature type="transmembrane region" description="Helical" evidence="11">
    <location>
        <begin position="362"/>
        <end position="385"/>
    </location>
</feature>
<dbReference type="GO" id="GO:0016020">
    <property type="term" value="C:membrane"/>
    <property type="evidence" value="ECO:0007669"/>
    <property type="project" value="UniProtKB-SubCell"/>
</dbReference>
<dbReference type="Pfam" id="PF00999">
    <property type="entry name" value="Na_H_Exchanger"/>
    <property type="match status" value="1"/>
</dbReference>
<evidence type="ECO:0000256" key="7">
    <source>
        <dbReference type="ARBA" id="ARBA00023053"/>
    </source>
</evidence>
<feature type="transmembrane region" description="Helical" evidence="11">
    <location>
        <begin position="56"/>
        <end position="76"/>
    </location>
</feature>
<organism evidence="13 15">
    <name type="scientific">Fusicatenibacter saccharivorans</name>
    <dbReference type="NCBI Taxonomy" id="1150298"/>
    <lineage>
        <taxon>Bacteria</taxon>
        <taxon>Bacillati</taxon>
        <taxon>Bacillota</taxon>
        <taxon>Clostridia</taxon>
        <taxon>Lachnospirales</taxon>
        <taxon>Lachnospiraceae</taxon>
        <taxon>Fusicatenibacter</taxon>
    </lineage>
</organism>
<comment type="similarity">
    <text evidence="2">Belongs to the monovalent cation:proton antiporter 2 (CPA2) transporter (TC 2.A.37) family.</text>
</comment>
<dbReference type="GO" id="GO:0006814">
    <property type="term" value="P:sodium ion transport"/>
    <property type="evidence" value="ECO:0007669"/>
    <property type="project" value="UniProtKB-KW"/>
</dbReference>
<reference evidence="13 15" key="1">
    <citation type="submission" date="2015-09" db="EMBL/GenBank/DDBJ databases">
        <authorList>
            <consortium name="Pathogen Informatics"/>
        </authorList>
    </citation>
    <scope>NUCLEOTIDE SEQUENCE [LARGE SCALE GENOMIC DNA]</scope>
    <source>
        <strain evidence="13 15">2789STDY5608849</strain>
    </source>
</reference>
<dbReference type="EMBL" id="CYYV01000002">
    <property type="protein sequence ID" value="CUN58470.1"/>
    <property type="molecule type" value="Genomic_DNA"/>
</dbReference>
<dbReference type="InterPro" id="IPR038770">
    <property type="entry name" value="Na+/solute_symporter_sf"/>
</dbReference>
<dbReference type="AlphaFoldDB" id="A0A173Y4K0"/>
<evidence type="ECO:0000256" key="3">
    <source>
        <dbReference type="ARBA" id="ARBA00022448"/>
    </source>
</evidence>
<feature type="transmembrane region" description="Helical" evidence="11">
    <location>
        <begin position="32"/>
        <end position="50"/>
    </location>
</feature>
<dbReference type="EMBL" id="JAFHBD010000038">
    <property type="protein sequence ID" value="MBN2953805.1"/>
    <property type="molecule type" value="Genomic_DNA"/>
</dbReference>
<protein>
    <submittedName>
        <fullName evidence="14">Cation:proton antiporter</fullName>
    </submittedName>
    <submittedName>
        <fullName evidence="13">Inner membrane protein ybaL</fullName>
    </submittedName>
</protein>
<proteinExistence type="inferred from homology"/>
<evidence type="ECO:0000259" key="12">
    <source>
        <dbReference type="Pfam" id="PF00999"/>
    </source>
</evidence>
<gene>
    <name evidence="13" type="primary">ybaL</name>
    <name evidence="13" type="ORF">ERS852406_00400</name>
    <name evidence="14" type="ORF">JTJ23_09455</name>
</gene>
<evidence type="ECO:0000313" key="13">
    <source>
        <dbReference type="EMBL" id="CUN58470.1"/>
    </source>
</evidence>
<keyword evidence="7" id="KW-0915">Sodium</keyword>
<keyword evidence="4" id="KW-0050">Antiport</keyword>
<feature type="transmembrane region" description="Helical" evidence="11">
    <location>
        <begin position="221"/>
        <end position="237"/>
    </location>
</feature>
<evidence type="ECO:0000256" key="9">
    <source>
        <dbReference type="ARBA" id="ARBA00023136"/>
    </source>
</evidence>
<dbReference type="GO" id="GO:1902600">
    <property type="term" value="P:proton transmembrane transport"/>
    <property type="evidence" value="ECO:0007669"/>
    <property type="project" value="InterPro"/>
</dbReference>
<evidence type="ECO:0000256" key="1">
    <source>
        <dbReference type="ARBA" id="ARBA00004141"/>
    </source>
</evidence>
<keyword evidence="5 11" id="KW-0812">Transmembrane</keyword>
<evidence type="ECO:0000256" key="2">
    <source>
        <dbReference type="ARBA" id="ARBA00005551"/>
    </source>
</evidence>
<feature type="transmembrane region" description="Helical" evidence="11">
    <location>
        <begin position="154"/>
        <end position="175"/>
    </location>
</feature>
<feature type="transmembrane region" description="Helical" evidence="11">
    <location>
        <begin position="187"/>
        <end position="209"/>
    </location>
</feature>
<comment type="subcellular location">
    <subcellularLocation>
        <location evidence="1">Membrane</location>
        <topology evidence="1">Multi-pass membrane protein</topology>
    </subcellularLocation>
</comment>
<dbReference type="Gene3D" id="1.20.1530.20">
    <property type="match status" value="1"/>
</dbReference>
<name>A0A173Y4K0_9FIRM</name>
<evidence type="ECO:0000313" key="15">
    <source>
        <dbReference type="Proteomes" id="UP000095706"/>
    </source>
</evidence>
<evidence type="ECO:0000256" key="4">
    <source>
        <dbReference type="ARBA" id="ARBA00022449"/>
    </source>
</evidence>
<evidence type="ECO:0000256" key="10">
    <source>
        <dbReference type="ARBA" id="ARBA00023201"/>
    </source>
</evidence>
<feature type="transmembrane region" description="Helical" evidence="11">
    <location>
        <begin position="88"/>
        <end position="108"/>
    </location>
</feature>
<feature type="transmembrane region" description="Helical" evidence="11">
    <location>
        <begin position="120"/>
        <end position="142"/>
    </location>
</feature>
<keyword evidence="10" id="KW-0739">Sodium transport</keyword>
<sequence>MDTYVILKDLAIIIVFAKLFGILARKCKAPQVVGELIAGIVLGPSVLGLVQQSDFLAQMAEIGVILLMFSAGLGTSLKDLLRTGVKSLLIACAGVFVPLVLGAILYMSFYGFSAVGTEEFYHAVFIGVILTATSVSITVQALKELGKLKTEVGTTILNAAIIDDVIGIIVLTVVIGFKDPTSNPLKVAASTILFFALAIVLGFLCFKLFNRMNSVFPHTRRLPILGLALCFGLSYISEKYFGIADITGAYVAGVILCSLDSSDYIEEKMDISSYMIFGPIFFASIGLKTTLSGMNEKFVLFAICFVIVGLVAKIIGCGLMSKGCGFTWGDSLKIGVGMMTRGEVCLIVAQKGLNAGFLSGDFFSAVILLILFSSVATPIILKILYAKMPTAKDSAKAS</sequence>
<reference evidence="14" key="2">
    <citation type="submission" date="2021-02" db="EMBL/GenBank/DDBJ databases">
        <title>Metagenome-assembled genomes from human diarrheal sample B26.</title>
        <authorList>
            <person name="Ateba T.P."/>
            <person name="Alayande K.A."/>
            <person name="Mwanza M."/>
        </authorList>
    </citation>
    <scope>NUCLEOTIDE SEQUENCE</scope>
    <source>
        <strain evidence="14">06WH</strain>
    </source>
</reference>
<dbReference type="InterPro" id="IPR006153">
    <property type="entry name" value="Cation/H_exchanger_TM"/>
</dbReference>
<accession>A0A173Y4K0</accession>